<evidence type="ECO:0000313" key="1">
    <source>
        <dbReference type="EMBL" id="GAH49919.1"/>
    </source>
</evidence>
<protein>
    <submittedName>
        <fullName evidence="1">Uncharacterized protein</fullName>
    </submittedName>
</protein>
<comment type="caution">
    <text evidence="1">The sequence shown here is derived from an EMBL/GenBank/DDBJ whole genome shotgun (WGS) entry which is preliminary data.</text>
</comment>
<accession>X1H7U5</accession>
<reference evidence="1" key="1">
    <citation type="journal article" date="2014" name="Front. Microbiol.">
        <title>High frequency of phylogenetically diverse reductive dehalogenase-homologous genes in deep subseafloor sedimentary metagenomes.</title>
        <authorList>
            <person name="Kawai M."/>
            <person name="Futagami T."/>
            <person name="Toyoda A."/>
            <person name="Takaki Y."/>
            <person name="Nishi S."/>
            <person name="Hori S."/>
            <person name="Arai W."/>
            <person name="Tsubouchi T."/>
            <person name="Morono Y."/>
            <person name="Uchiyama I."/>
            <person name="Ito T."/>
            <person name="Fujiyama A."/>
            <person name="Inagaki F."/>
            <person name="Takami H."/>
        </authorList>
    </citation>
    <scope>NUCLEOTIDE SEQUENCE</scope>
    <source>
        <strain evidence="1">Expedition CK06-06</strain>
    </source>
</reference>
<name>X1H7U5_9ZZZZ</name>
<proteinExistence type="predicted"/>
<dbReference type="EMBL" id="BARU01019200">
    <property type="protein sequence ID" value="GAH49919.1"/>
    <property type="molecule type" value="Genomic_DNA"/>
</dbReference>
<dbReference type="AlphaFoldDB" id="X1H7U5"/>
<gene>
    <name evidence="1" type="ORF">S03H2_31644</name>
</gene>
<sequence>MNQAALAIKNLKKYFPVYSGFPPRAKNWIKAVKGEFQP</sequence>
<feature type="non-terminal residue" evidence="1">
    <location>
        <position position="38"/>
    </location>
</feature>
<organism evidence="1">
    <name type="scientific">marine sediment metagenome</name>
    <dbReference type="NCBI Taxonomy" id="412755"/>
    <lineage>
        <taxon>unclassified sequences</taxon>
        <taxon>metagenomes</taxon>
        <taxon>ecological metagenomes</taxon>
    </lineage>
</organism>